<keyword evidence="2" id="KW-0378">Hydrolase</keyword>
<protein>
    <submittedName>
        <fullName evidence="2">Glycoside hydrolase</fullName>
    </submittedName>
</protein>
<dbReference type="EMBL" id="ML996572">
    <property type="protein sequence ID" value="KAF2757998.1"/>
    <property type="molecule type" value="Genomic_DNA"/>
</dbReference>
<dbReference type="CDD" id="cd11577">
    <property type="entry name" value="GH71"/>
    <property type="match status" value="1"/>
</dbReference>
<reference evidence="2" key="1">
    <citation type="journal article" date="2020" name="Stud. Mycol.">
        <title>101 Dothideomycetes genomes: a test case for predicting lifestyles and emergence of pathogens.</title>
        <authorList>
            <person name="Haridas S."/>
            <person name="Albert R."/>
            <person name="Binder M."/>
            <person name="Bloem J."/>
            <person name="Labutti K."/>
            <person name="Salamov A."/>
            <person name="Andreopoulos B."/>
            <person name="Baker S."/>
            <person name="Barry K."/>
            <person name="Bills G."/>
            <person name="Bluhm B."/>
            <person name="Cannon C."/>
            <person name="Castanera R."/>
            <person name="Culley D."/>
            <person name="Daum C."/>
            <person name="Ezra D."/>
            <person name="Gonzalez J."/>
            <person name="Henrissat B."/>
            <person name="Kuo A."/>
            <person name="Liang C."/>
            <person name="Lipzen A."/>
            <person name="Lutzoni F."/>
            <person name="Magnuson J."/>
            <person name="Mondo S."/>
            <person name="Nolan M."/>
            <person name="Ohm R."/>
            <person name="Pangilinan J."/>
            <person name="Park H.-J."/>
            <person name="Ramirez L."/>
            <person name="Alfaro M."/>
            <person name="Sun H."/>
            <person name="Tritt A."/>
            <person name="Yoshinaga Y."/>
            <person name="Zwiers L.-H."/>
            <person name="Turgeon B."/>
            <person name="Goodwin S."/>
            <person name="Spatafora J."/>
            <person name="Crous P."/>
            <person name="Grigoriev I."/>
        </authorList>
    </citation>
    <scope>NUCLEOTIDE SEQUENCE</scope>
    <source>
        <strain evidence="2">CBS 121739</strain>
    </source>
</reference>
<keyword evidence="1" id="KW-0732">Signal</keyword>
<dbReference type="RefSeq" id="XP_033600449.1">
    <property type="nucleotide sequence ID" value="XM_033747006.1"/>
</dbReference>
<dbReference type="Pfam" id="PF03659">
    <property type="entry name" value="Glyco_hydro_71"/>
    <property type="match status" value="1"/>
</dbReference>
<dbReference type="InterPro" id="IPR005197">
    <property type="entry name" value="Glyco_hydro_71"/>
</dbReference>
<dbReference type="AlphaFoldDB" id="A0A6A6W4Z0"/>
<proteinExistence type="predicted"/>
<accession>A0A6A6W4Z0</accession>
<evidence type="ECO:0000256" key="1">
    <source>
        <dbReference type="SAM" id="SignalP"/>
    </source>
</evidence>
<dbReference type="OrthoDB" id="3257981at2759"/>
<dbReference type="Proteomes" id="UP000799437">
    <property type="component" value="Unassembled WGS sequence"/>
</dbReference>
<keyword evidence="3" id="KW-1185">Reference proteome</keyword>
<evidence type="ECO:0000313" key="3">
    <source>
        <dbReference type="Proteomes" id="UP000799437"/>
    </source>
</evidence>
<name>A0A6A6W4Z0_9PEZI</name>
<feature type="chain" id="PRO_5025423842" evidence="1">
    <location>
        <begin position="20"/>
        <end position="444"/>
    </location>
</feature>
<dbReference type="Gene3D" id="3.20.20.80">
    <property type="entry name" value="Glycosidases"/>
    <property type="match status" value="1"/>
</dbReference>
<organism evidence="2 3">
    <name type="scientific">Pseudovirgaria hyperparasitica</name>
    <dbReference type="NCBI Taxonomy" id="470096"/>
    <lineage>
        <taxon>Eukaryota</taxon>
        <taxon>Fungi</taxon>
        <taxon>Dikarya</taxon>
        <taxon>Ascomycota</taxon>
        <taxon>Pezizomycotina</taxon>
        <taxon>Dothideomycetes</taxon>
        <taxon>Dothideomycetes incertae sedis</taxon>
        <taxon>Acrospermales</taxon>
        <taxon>Acrospermaceae</taxon>
        <taxon>Pseudovirgaria</taxon>
    </lineage>
</organism>
<feature type="signal peptide" evidence="1">
    <location>
        <begin position="1"/>
        <end position="19"/>
    </location>
</feature>
<gene>
    <name evidence="2" type="ORF">EJ05DRAFT_500511</name>
</gene>
<dbReference type="GeneID" id="54488060"/>
<dbReference type="GO" id="GO:0051118">
    <property type="term" value="F:glucan endo-1,3-alpha-glucosidase activity"/>
    <property type="evidence" value="ECO:0007669"/>
    <property type="project" value="InterPro"/>
</dbReference>
<evidence type="ECO:0000313" key="2">
    <source>
        <dbReference type="EMBL" id="KAF2757998.1"/>
    </source>
</evidence>
<sequence length="444" mass="47890">MGILKVLTALLSTAAVASAGDVLAHVIIGNVDSYSVNQWSSEIKIAQAARIDGFILNTAADKATHESTIANAFTAAEYLNFKLAFSFDYLAQGPWAPHDVTDLLNRYGQRKAHFKVNGAPLVSTFEGPGKSGDWPSIRASVKGGIHFVPAWTSLGPSGFAADDKIGVTDGAFSWDMWPRGAHDVSAAQDHSWKKTVADKTFMMGVSPWFYTRLPSFGKAWLWRGDDMWHQRWQQVLDVQPDIVQIVTWNDYGESHYIGPRTGAVPPGADAYVNDMPHDGFRDLLPYYIARYKGEYPRVAEDKINMWYRLTAGEAGDVGGVTGNNCPSSINKFPDGSTCVDPKLVAQDKVFVTALLKAPGSVTVQIGDNPAVTHTFSAAGAQHTSQSMNGQTGAVKVHVVRDGATAASATGTPILARPKGQVVNFNVWNGGSKSKAGKRAETFQA</sequence>